<organism evidence="1 2">
    <name type="scientific">Frankliniella fusca</name>
    <dbReference type="NCBI Taxonomy" id="407009"/>
    <lineage>
        <taxon>Eukaryota</taxon>
        <taxon>Metazoa</taxon>
        <taxon>Ecdysozoa</taxon>
        <taxon>Arthropoda</taxon>
        <taxon>Hexapoda</taxon>
        <taxon>Insecta</taxon>
        <taxon>Pterygota</taxon>
        <taxon>Neoptera</taxon>
        <taxon>Paraneoptera</taxon>
        <taxon>Thysanoptera</taxon>
        <taxon>Terebrantia</taxon>
        <taxon>Thripoidea</taxon>
        <taxon>Thripidae</taxon>
        <taxon>Frankliniella</taxon>
    </lineage>
</organism>
<gene>
    <name evidence="1" type="ORF">KUF71_002915</name>
</gene>
<comment type="caution">
    <text evidence="1">The sequence shown here is derived from an EMBL/GenBank/DDBJ whole genome shotgun (WGS) entry which is preliminary data.</text>
</comment>
<dbReference type="PANTHER" id="PTHR46113">
    <property type="entry name" value="SNAC DOMAIN-CONTAINING PROTEIN"/>
    <property type="match status" value="1"/>
</dbReference>
<evidence type="ECO:0000313" key="1">
    <source>
        <dbReference type="EMBL" id="KAK3907225.1"/>
    </source>
</evidence>
<name>A0AAE1GNL2_9NEOP</name>
<sequence length="710" mass="80149">MFYYLTAKKDKTCRQCAHIVALALRKKWVTDANTSTISVKNIINKILAVNTAYNNLRKVPDKSRGVTFTNRAKVFMEEMRQVFNISSKHANTPTSSVKKEAARADPLTTAAGLDIRRRRKRQQNVKIEARDVEETNCADVADPDFECDGREVSITIKTETESELPSAAPAPIGDSSQLLRYLDKGGSSTRNAFRAAASVASAAGVPVKRQKCSHTTLWRKRVSDRVARAREIREEFKKTKGVVKTVHYDGIKVEPLVSGVRRKLEERLPVVVTGQDVNQLLAARVISSSSGEHTAAEVVRAIRDWDCADDIVAQCSDTPTGNTGYNIGAGVRIEAALGKKLLFFACRHHILELIPKGLFDRMVEKSTSPDIGVLCKSLQDKWPEMNLTSYKPATEDPECAAFLLENRDNILSFAMETLKKPHIRADYKHLIELVIIFMGENPFHPETIRFRPPIAVSSARFMARIIYCLMIHMFALTGEFQMEEDQLSNVRKLNLFFVSTYMKPWYTATSPASAPRTDLQLAKDLASYKECAEVSKITSSVFKNHLWYLHSTTVRLAFFDEEISVEEKRDMVKHLKVPTPKKMSLWKRHVLPAKNSLDSLQECSISYFINESTLQFFQIMQIDSAFLSEDPAVWPEIGGYRDGLAKVQSLHVVNDVAERGVALVKRFTKDPMTKDENSFQDLLLVQNELLKEEKHSNQSLTLAHFELKVN</sequence>
<evidence type="ECO:0000313" key="2">
    <source>
        <dbReference type="Proteomes" id="UP001219518"/>
    </source>
</evidence>
<dbReference type="EMBL" id="JAHWGI010000003">
    <property type="protein sequence ID" value="KAK3907225.1"/>
    <property type="molecule type" value="Genomic_DNA"/>
</dbReference>
<dbReference type="Proteomes" id="UP001219518">
    <property type="component" value="Unassembled WGS sequence"/>
</dbReference>
<dbReference type="AlphaFoldDB" id="A0AAE1GNL2"/>
<keyword evidence="1" id="KW-0808">Transferase</keyword>
<keyword evidence="1" id="KW-0418">Kinase</keyword>
<reference evidence="1" key="2">
    <citation type="journal article" date="2023" name="BMC Genomics">
        <title>Pest status, molecular evolution, and epigenetic factors derived from the genome assembly of Frankliniella fusca, a thysanopteran phytovirus vector.</title>
        <authorList>
            <person name="Catto M.A."/>
            <person name="Labadie P.E."/>
            <person name="Jacobson A.L."/>
            <person name="Kennedy G.G."/>
            <person name="Srinivasan R."/>
            <person name="Hunt B.G."/>
        </authorList>
    </citation>
    <scope>NUCLEOTIDE SEQUENCE</scope>
    <source>
        <strain evidence="1">PL_HMW_Pooled</strain>
    </source>
</reference>
<accession>A0AAE1GNL2</accession>
<reference evidence="1" key="1">
    <citation type="submission" date="2021-07" db="EMBL/GenBank/DDBJ databases">
        <authorList>
            <person name="Catto M.A."/>
            <person name="Jacobson A."/>
            <person name="Kennedy G."/>
            <person name="Labadie P."/>
            <person name="Hunt B.G."/>
            <person name="Srinivasan R."/>
        </authorList>
    </citation>
    <scope>NUCLEOTIDE SEQUENCE</scope>
    <source>
        <strain evidence="1">PL_HMW_Pooled</strain>
        <tissue evidence="1">Head</tissue>
    </source>
</reference>
<protein>
    <submittedName>
        <fullName evidence="1">NAD kinase</fullName>
    </submittedName>
</protein>
<keyword evidence="2" id="KW-1185">Reference proteome</keyword>
<dbReference type="PANTHER" id="PTHR46113:SF1">
    <property type="entry name" value="PEPTIDASE M17 LEUCYL AMINOPEPTIDASE N-TERMINAL DOMAIN-CONTAINING PROTEIN"/>
    <property type="match status" value="1"/>
</dbReference>
<proteinExistence type="predicted"/>
<dbReference type="GO" id="GO:0016301">
    <property type="term" value="F:kinase activity"/>
    <property type="evidence" value="ECO:0007669"/>
    <property type="project" value="UniProtKB-KW"/>
</dbReference>